<proteinExistence type="predicted"/>
<comment type="caution">
    <text evidence="1">The sequence shown here is derived from an EMBL/GenBank/DDBJ whole genome shotgun (WGS) entry which is preliminary data.</text>
</comment>
<dbReference type="Proteomes" id="UP000790709">
    <property type="component" value="Unassembled WGS sequence"/>
</dbReference>
<evidence type="ECO:0000313" key="1">
    <source>
        <dbReference type="EMBL" id="KAH7919050.1"/>
    </source>
</evidence>
<gene>
    <name evidence="1" type="ORF">BV22DRAFT_1199714</name>
</gene>
<keyword evidence="2" id="KW-1185">Reference proteome</keyword>
<reference evidence="1" key="1">
    <citation type="journal article" date="2021" name="New Phytol.">
        <title>Evolutionary innovations through gain and loss of genes in the ectomycorrhizal Boletales.</title>
        <authorList>
            <person name="Wu G."/>
            <person name="Miyauchi S."/>
            <person name="Morin E."/>
            <person name="Kuo A."/>
            <person name="Drula E."/>
            <person name="Varga T."/>
            <person name="Kohler A."/>
            <person name="Feng B."/>
            <person name="Cao Y."/>
            <person name="Lipzen A."/>
            <person name="Daum C."/>
            <person name="Hundley H."/>
            <person name="Pangilinan J."/>
            <person name="Johnson J."/>
            <person name="Barry K."/>
            <person name="LaButti K."/>
            <person name="Ng V."/>
            <person name="Ahrendt S."/>
            <person name="Min B."/>
            <person name="Choi I.G."/>
            <person name="Park H."/>
            <person name="Plett J.M."/>
            <person name="Magnuson J."/>
            <person name="Spatafora J.W."/>
            <person name="Nagy L.G."/>
            <person name="Henrissat B."/>
            <person name="Grigoriev I.V."/>
            <person name="Yang Z.L."/>
            <person name="Xu J."/>
            <person name="Martin F.M."/>
        </authorList>
    </citation>
    <scope>NUCLEOTIDE SEQUENCE</scope>
    <source>
        <strain evidence="1">KUC20120723A-06</strain>
    </source>
</reference>
<organism evidence="1 2">
    <name type="scientific">Leucogyrophana mollusca</name>
    <dbReference type="NCBI Taxonomy" id="85980"/>
    <lineage>
        <taxon>Eukaryota</taxon>
        <taxon>Fungi</taxon>
        <taxon>Dikarya</taxon>
        <taxon>Basidiomycota</taxon>
        <taxon>Agaricomycotina</taxon>
        <taxon>Agaricomycetes</taxon>
        <taxon>Agaricomycetidae</taxon>
        <taxon>Boletales</taxon>
        <taxon>Boletales incertae sedis</taxon>
        <taxon>Leucogyrophana</taxon>
    </lineage>
</organism>
<evidence type="ECO:0000313" key="2">
    <source>
        <dbReference type="Proteomes" id="UP000790709"/>
    </source>
</evidence>
<accession>A0ACB8AZT4</accession>
<sequence>MMVDTLPVDILYNIIAFLNVVDIIHLRQVSQRLFQVTQHRAVWHDAYSQSALPRPPGPFTWQSTQQLEYGLITTAKVERNWPPQVASPITSHKVTLAAGGRQFYLVFGRWILAGGRNEVLCYDLDARGGEVNPTRVHFAASGADIQHFRCLETTSPGGEPLAFALIWERRKSSEESLGPSDVIKVFKFSSLPDPNIPSNSTSSVELSLVREINLESMPLDEVFIGPRLLVIHAKGYTPGSDRMVIMNTESYHLYSLPAPHHLSEGMHPPTFAVHSRVHISTDYILTSHPSRSYNGDGSWTSQNFIKAYPIPPTHEPMAQPEPLLLRSTHQGVFFTAELTQGPTLWEWRNLETGETQIALGVNESYRIDPNRNELYTNLTVANITLSHSEGPSAIRCRIEHHDAIPDFTLSDTIRPPPLRLVGNNGEAHGRFVTLLRTTSGRTISFEVFGFILRLKVNRESSTVEVGGDMRKLDLPPLPQYGPPLVIGFHDPRGRLCWRYTNNLCGVAPYIEVLDFA</sequence>
<name>A0ACB8AZT4_9AGAM</name>
<protein>
    <submittedName>
        <fullName evidence="1">Uncharacterized protein</fullName>
    </submittedName>
</protein>
<dbReference type="EMBL" id="MU266701">
    <property type="protein sequence ID" value="KAH7919050.1"/>
    <property type="molecule type" value="Genomic_DNA"/>
</dbReference>